<dbReference type="GO" id="GO:0051082">
    <property type="term" value="F:unfolded protein binding"/>
    <property type="evidence" value="ECO:0007669"/>
    <property type="project" value="TreeGrafter"/>
</dbReference>
<sequence>MRSVAVLRLLHSSLSLLFSSSALSLTLLVLILLSSSNGVYADNVTSISGTWASGAGNVRTGLGFFNPITREFTMPKTAGISYSFTDDGFFEQAQMTYQSNPRNPACFNATLIWQHGTYQLFSNGSVGLFPFAQDGYVAVINPCADPSSPQITSFKYEQFTLISQWYNYVDPFPMFPEIQGKSAYAMQTFAFDGQKNPLMWLLNRPPSMLPTEQIWFSAASQHG</sequence>
<organism evidence="1 2">
    <name type="scientific">Tilletia indica</name>
    <dbReference type="NCBI Taxonomy" id="43049"/>
    <lineage>
        <taxon>Eukaryota</taxon>
        <taxon>Fungi</taxon>
        <taxon>Dikarya</taxon>
        <taxon>Basidiomycota</taxon>
        <taxon>Ustilaginomycotina</taxon>
        <taxon>Exobasidiomycetes</taxon>
        <taxon>Tilletiales</taxon>
        <taxon>Tilletiaceae</taxon>
        <taxon>Tilletia</taxon>
    </lineage>
</organism>
<dbReference type="OrthoDB" id="5327821at2759"/>
<proteinExistence type="predicted"/>
<dbReference type="InterPro" id="IPR019623">
    <property type="entry name" value="Rot1"/>
</dbReference>
<evidence type="ECO:0000313" key="1">
    <source>
        <dbReference type="EMBL" id="KAE8260776.1"/>
    </source>
</evidence>
<dbReference type="GO" id="GO:0006458">
    <property type="term" value="P:'de novo' protein folding"/>
    <property type="evidence" value="ECO:0007669"/>
    <property type="project" value="InterPro"/>
</dbReference>
<keyword evidence="2" id="KW-1185">Reference proteome</keyword>
<reference evidence="1" key="2">
    <citation type="journal article" date="2019" name="IMA Fungus">
        <title>Genome sequencing and comparison of five Tilletia species to identify candidate genes for the detection of regulated species infecting wheat.</title>
        <authorList>
            <person name="Nguyen H.D.T."/>
            <person name="Sultana T."/>
            <person name="Kesanakurti P."/>
            <person name="Hambleton S."/>
        </authorList>
    </citation>
    <scope>NUCLEOTIDE SEQUENCE</scope>
    <source>
        <strain evidence="1">DAOMC 236416</strain>
    </source>
</reference>
<accession>A0A177TL15</accession>
<dbReference type="Proteomes" id="UP000077521">
    <property type="component" value="Unassembled WGS sequence"/>
</dbReference>
<dbReference type="AlphaFoldDB" id="A0A177TL15"/>
<dbReference type="EMBL" id="LWDF02000004">
    <property type="protein sequence ID" value="KAE8260776.1"/>
    <property type="molecule type" value="Genomic_DNA"/>
</dbReference>
<dbReference type="PANTHER" id="PTHR28090">
    <property type="entry name" value="PROTEIN ROT1"/>
    <property type="match status" value="1"/>
</dbReference>
<dbReference type="Pfam" id="PF10681">
    <property type="entry name" value="Rot1"/>
    <property type="match status" value="1"/>
</dbReference>
<protein>
    <submittedName>
        <fullName evidence="1">Uncharacterized protein</fullName>
    </submittedName>
</protein>
<reference evidence="1" key="1">
    <citation type="submission" date="2016-04" db="EMBL/GenBank/DDBJ databases">
        <authorList>
            <person name="Nguyen H.D."/>
            <person name="Samba Siva P."/>
            <person name="Cullis J."/>
            <person name="Levesque C.A."/>
            <person name="Hambleton S."/>
        </authorList>
    </citation>
    <scope>NUCLEOTIDE SEQUENCE</scope>
    <source>
        <strain evidence="1">DAOMC 236416</strain>
    </source>
</reference>
<evidence type="ECO:0000313" key="2">
    <source>
        <dbReference type="Proteomes" id="UP000077521"/>
    </source>
</evidence>
<name>A0A177TL15_9BASI</name>
<comment type="caution">
    <text evidence="1">The sequence shown here is derived from an EMBL/GenBank/DDBJ whole genome shotgun (WGS) entry which is preliminary data.</text>
</comment>
<gene>
    <name evidence="1" type="ORF">A4X13_0g152</name>
</gene>
<dbReference type="GO" id="GO:0005789">
    <property type="term" value="C:endoplasmic reticulum membrane"/>
    <property type="evidence" value="ECO:0007669"/>
    <property type="project" value="TreeGrafter"/>
</dbReference>
<dbReference type="PANTHER" id="PTHR28090:SF2">
    <property type="entry name" value="PROTEIN ROT1"/>
    <property type="match status" value="1"/>
</dbReference>